<dbReference type="InterPro" id="IPR051906">
    <property type="entry name" value="TolC-like"/>
</dbReference>
<evidence type="ECO:0000313" key="10">
    <source>
        <dbReference type="Proteomes" id="UP000009222"/>
    </source>
</evidence>
<comment type="subcellular location">
    <subcellularLocation>
        <location evidence="1">Cell outer membrane</location>
    </subcellularLocation>
</comment>
<dbReference type="GO" id="GO:1990281">
    <property type="term" value="C:efflux pump complex"/>
    <property type="evidence" value="ECO:0007669"/>
    <property type="project" value="TreeGrafter"/>
</dbReference>
<evidence type="ECO:0000256" key="1">
    <source>
        <dbReference type="ARBA" id="ARBA00004442"/>
    </source>
</evidence>
<evidence type="ECO:0000256" key="8">
    <source>
        <dbReference type="SAM" id="Coils"/>
    </source>
</evidence>
<feature type="coiled-coil region" evidence="8">
    <location>
        <begin position="147"/>
        <end position="205"/>
    </location>
</feature>
<name>F5Y6N0_LEAAZ</name>
<reference evidence="9 10" key="2">
    <citation type="journal article" date="2011" name="ISME J.">
        <title>RNA-seq reveals cooperative metabolic interactions between two termite-gut spirochete species in co-culture.</title>
        <authorList>
            <person name="Rosenthal A.Z."/>
            <person name="Matson E.G."/>
            <person name="Eldar A."/>
            <person name="Leadbetter J.R."/>
        </authorList>
    </citation>
    <scope>NUCLEOTIDE SEQUENCE [LARGE SCALE GENOMIC DNA]</scope>
    <source>
        <strain evidence="10">ATCC BAA-888 / DSM 13862 / ZAS-9</strain>
    </source>
</reference>
<dbReference type="InParanoid" id="F5Y6N0"/>
<dbReference type="eggNOG" id="COG1538">
    <property type="taxonomic scope" value="Bacteria"/>
</dbReference>
<dbReference type="Gene3D" id="1.20.1600.10">
    <property type="entry name" value="Outer membrane efflux proteins (OEP)"/>
    <property type="match status" value="1"/>
</dbReference>
<keyword evidence="10" id="KW-1185">Reference proteome</keyword>
<dbReference type="GO" id="GO:0015562">
    <property type="term" value="F:efflux transmembrane transporter activity"/>
    <property type="evidence" value="ECO:0007669"/>
    <property type="project" value="InterPro"/>
</dbReference>
<reference evidence="10" key="1">
    <citation type="submission" date="2009-12" db="EMBL/GenBank/DDBJ databases">
        <title>Complete sequence of Treponema azotonutricium strain ZAS-9.</title>
        <authorList>
            <person name="Tetu S.G."/>
            <person name="Matson E."/>
            <person name="Ren Q."/>
            <person name="Seshadri R."/>
            <person name="Elbourne L."/>
            <person name="Hassan K.A."/>
            <person name="Durkin A."/>
            <person name="Radune D."/>
            <person name="Mohamoud Y."/>
            <person name="Shay R."/>
            <person name="Jin S."/>
            <person name="Zhang X."/>
            <person name="Lucey K."/>
            <person name="Ballor N.R."/>
            <person name="Ottesen E."/>
            <person name="Rosenthal R."/>
            <person name="Allen A."/>
            <person name="Leadbetter J.R."/>
            <person name="Paulsen I.T."/>
        </authorList>
    </citation>
    <scope>NUCLEOTIDE SEQUENCE [LARGE SCALE GENOMIC DNA]</scope>
    <source>
        <strain evidence="10">ATCC BAA-888 / DSM 13862 / ZAS-9</strain>
    </source>
</reference>
<dbReference type="HOGENOM" id="CLU_595717_0_0_12"/>
<keyword evidence="3" id="KW-0813">Transport</keyword>
<dbReference type="Proteomes" id="UP000009222">
    <property type="component" value="Chromosome"/>
</dbReference>
<organism evidence="9 10">
    <name type="scientific">Leadbettera azotonutricia (strain ATCC BAA-888 / DSM 13862 / ZAS-9)</name>
    <name type="common">Treponema azotonutricium</name>
    <dbReference type="NCBI Taxonomy" id="545695"/>
    <lineage>
        <taxon>Bacteria</taxon>
        <taxon>Pseudomonadati</taxon>
        <taxon>Spirochaetota</taxon>
        <taxon>Spirochaetia</taxon>
        <taxon>Spirochaetales</taxon>
        <taxon>Breznakiellaceae</taxon>
        <taxon>Leadbettera</taxon>
    </lineage>
</organism>
<dbReference type="InterPro" id="IPR003423">
    <property type="entry name" value="OMP_efflux"/>
</dbReference>
<evidence type="ECO:0000256" key="2">
    <source>
        <dbReference type="ARBA" id="ARBA00007613"/>
    </source>
</evidence>
<keyword evidence="7" id="KW-0998">Cell outer membrane</keyword>
<dbReference type="STRING" id="545695.TREAZ_1240"/>
<keyword evidence="6" id="KW-0472">Membrane</keyword>
<gene>
    <name evidence="9" type="ordered locus">TREAZ_1240</name>
</gene>
<dbReference type="SUPFAM" id="SSF56954">
    <property type="entry name" value="Outer membrane efflux proteins (OEP)"/>
    <property type="match status" value="2"/>
</dbReference>
<sequence>MPKPKLLPLMLMLFVVPRILLAGDLSLGFADAGKMAQAASRELWSEYQKHYLKEGAWAWGLRAYFPRLSVTVSEDDRLSLVNADSFLKNYTLNIEQLLFDGGRTSMSRKLEKAKLKLESTALERMAAEISEGAVAAYRQVILYRKVLEVRERALESLEEQGRILNSEVELGLALALDMAGAGITINQAKIEIASVKLNLIEAEKQLAEALGLNELPLLMEEIDIHRMAVRLSPEAVKSIAEARNPGMAAARHSIAKRQVEAKYAALSWIPTLRLTGSVGLGGQHYPLTRHNWSIGISVDFSSPWISGNLNGSAGWEPPYDRSARLQNTLSPLPDPAQAYTARNTLLALNLEKSNYDINFMKLGRAAVDGVEKCSLLEKKRALAVETLELEREKYRLGELKLDLGKLTRLELMDARLDYAEKEIAAVEAAIALLEGERELEKLLDFSPGELYQLADLVLQ</sequence>
<keyword evidence="4" id="KW-1134">Transmembrane beta strand</keyword>
<protein>
    <submittedName>
        <fullName evidence="9">Outer membrane efflux protein</fullName>
    </submittedName>
</protein>
<dbReference type="PANTHER" id="PTHR30026:SF20">
    <property type="entry name" value="OUTER MEMBRANE PROTEIN TOLC"/>
    <property type="match status" value="1"/>
</dbReference>
<proteinExistence type="inferred from homology"/>
<dbReference type="AlphaFoldDB" id="F5Y6N0"/>
<evidence type="ECO:0000256" key="4">
    <source>
        <dbReference type="ARBA" id="ARBA00022452"/>
    </source>
</evidence>
<accession>F5Y6N0</accession>
<dbReference type="EMBL" id="CP001841">
    <property type="protein sequence ID" value="AEF83402.1"/>
    <property type="molecule type" value="Genomic_DNA"/>
</dbReference>
<comment type="similarity">
    <text evidence="2">Belongs to the outer membrane factor (OMF) (TC 1.B.17) family.</text>
</comment>
<evidence type="ECO:0000256" key="6">
    <source>
        <dbReference type="ARBA" id="ARBA00023136"/>
    </source>
</evidence>
<dbReference type="RefSeq" id="WP_015710754.1">
    <property type="nucleotide sequence ID" value="NC_015577.1"/>
</dbReference>
<keyword evidence="5" id="KW-0812">Transmembrane</keyword>
<dbReference type="GO" id="GO:0015288">
    <property type="term" value="F:porin activity"/>
    <property type="evidence" value="ECO:0007669"/>
    <property type="project" value="TreeGrafter"/>
</dbReference>
<feature type="coiled-coil region" evidence="8">
    <location>
        <begin position="409"/>
        <end position="436"/>
    </location>
</feature>
<keyword evidence="8" id="KW-0175">Coiled coil</keyword>
<evidence type="ECO:0000256" key="7">
    <source>
        <dbReference type="ARBA" id="ARBA00023237"/>
    </source>
</evidence>
<dbReference type="OrthoDB" id="343152at2"/>
<dbReference type="Pfam" id="PF02321">
    <property type="entry name" value="OEP"/>
    <property type="match status" value="1"/>
</dbReference>
<evidence type="ECO:0000313" key="9">
    <source>
        <dbReference type="EMBL" id="AEF83402.1"/>
    </source>
</evidence>
<dbReference type="GO" id="GO:0009279">
    <property type="term" value="C:cell outer membrane"/>
    <property type="evidence" value="ECO:0007669"/>
    <property type="project" value="UniProtKB-SubCell"/>
</dbReference>
<dbReference type="KEGG" id="taz:TREAZ_1240"/>
<evidence type="ECO:0000256" key="5">
    <source>
        <dbReference type="ARBA" id="ARBA00022692"/>
    </source>
</evidence>
<evidence type="ECO:0000256" key="3">
    <source>
        <dbReference type="ARBA" id="ARBA00022448"/>
    </source>
</evidence>
<dbReference type="PANTHER" id="PTHR30026">
    <property type="entry name" value="OUTER MEMBRANE PROTEIN TOLC"/>
    <property type="match status" value="1"/>
</dbReference>